<comment type="caution">
    <text evidence="1">The sequence shown here is derived from an EMBL/GenBank/DDBJ whole genome shotgun (WGS) entry which is preliminary data.</text>
</comment>
<dbReference type="CDD" id="cd07067">
    <property type="entry name" value="HP_PGM_like"/>
    <property type="match status" value="1"/>
</dbReference>
<dbReference type="GO" id="GO:0005737">
    <property type="term" value="C:cytoplasm"/>
    <property type="evidence" value="ECO:0007669"/>
    <property type="project" value="TreeGrafter"/>
</dbReference>
<keyword evidence="2" id="KW-1185">Reference proteome</keyword>
<evidence type="ECO:0008006" key="3">
    <source>
        <dbReference type="Google" id="ProtNLM"/>
    </source>
</evidence>
<dbReference type="PANTHER" id="PTHR48100">
    <property type="entry name" value="BROAD-SPECIFICITY PHOSPHATASE YOR283W-RELATED"/>
    <property type="match status" value="1"/>
</dbReference>
<dbReference type="InterPro" id="IPR050275">
    <property type="entry name" value="PGM_Phosphatase"/>
</dbReference>
<name>A0AAD5LBM9_PYTIN</name>
<dbReference type="Proteomes" id="UP001209570">
    <property type="component" value="Unassembled WGS sequence"/>
</dbReference>
<dbReference type="Pfam" id="PF00300">
    <property type="entry name" value="His_Phos_1"/>
    <property type="match status" value="1"/>
</dbReference>
<dbReference type="InterPro" id="IPR013078">
    <property type="entry name" value="His_Pase_superF_clade-1"/>
</dbReference>
<dbReference type="InterPro" id="IPR029033">
    <property type="entry name" value="His_PPase_superfam"/>
</dbReference>
<sequence>MALLPTTESVRALDGFFHFHDALTMVTPVATAPPPLFRHFDLATNTWEELERKRREVERSLVPESAGTAPTRQVKIVYFVRHAEGYHNVAERELGTERWEAVEAKQERFLDADLTPFGISDTESKGPPALSAEAQRGMPPIERVVVSPLSRAIQTAQHFFSPEQAPRPFVVMEACRETTGVHTCDKRRPVSDIRAKFPDLDFSRMRDEEDKLWSPTHRETDDEHRVRARAFLAQLFREIPERYVAVVSHSGFMSAVWSLFHPDNPFKAANCEVVPIALEGPAQ</sequence>
<dbReference type="SUPFAM" id="SSF53254">
    <property type="entry name" value="Phosphoglycerate mutase-like"/>
    <property type="match status" value="1"/>
</dbReference>
<dbReference type="PANTHER" id="PTHR48100:SF1">
    <property type="entry name" value="HISTIDINE PHOSPHATASE FAMILY PROTEIN-RELATED"/>
    <property type="match status" value="1"/>
</dbReference>
<dbReference type="EMBL" id="JAKCXM010000338">
    <property type="protein sequence ID" value="KAJ0395553.1"/>
    <property type="molecule type" value="Genomic_DNA"/>
</dbReference>
<dbReference type="Gene3D" id="3.40.50.1240">
    <property type="entry name" value="Phosphoglycerate mutase-like"/>
    <property type="match status" value="1"/>
</dbReference>
<dbReference type="AlphaFoldDB" id="A0AAD5LBM9"/>
<dbReference type="GO" id="GO:0016791">
    <property type="term" value="F:phosphatase activity"/>
    <property type="evidence" value="ECO:0007669"/>
    <property type="project" value="TreeGrafter"/>
</dbReference>
<gene>
    <name evidence="1" type="ORF">P43SY_011144</name>
</gene>
<organism evidence="1 2">
    <name type="scientific">Pythium insidiosum</name>
    <name type="common">Pythiosis disease agent</name>
    <dbReference type="NCBI Taxonomy" id="114742"/>
    <lineage>
        <taxon>Eukaryota</taxon>
        <taxon>Sar</taxon>
        <taxon>Stramenopiles</taxon>
        <taxon>Oomycota</taxon>
        <taxon>Peronosporomycetes</taxon>
        <taxon>Pythiales</taxon>
        <taxon>Pythiaceae</taxon>
        <taxon>Pythium</taxon>
    </lineage>
</organism>
<reference evidence="1" key="1">
    <citation type="submission" date="2021-12" db="EMBL/GenBank/DDBJ databases">
        <title>Prjna785345.</title>
        <authorList>
            <person name="Rujirawat T."/>
            <person name="Krajaejun T."/>
        </authorList>
    </citation>
    <scope>NUCLEOTIDE SEQUENCE</scope>
    <source>
        <strain evidence="1">Pi057C3</strain>
    </source>
</reference>
<evidence type="ECO:0000313" key="2">
    <source>
        <dbReference type="Proteomes" id="UP001209570"/>
    </source>
</evidence>
<evidence type="ECO:0000313" key="1">
    <source>
        <dbReference type="EMBL" id="KAJ0395553.1"/>
    </source>
</evidence>
<dbReference type="SMART" id="SM00855">
    <property type="entry name" value="PGAM"/>
    <property type="match status" value="1"/>
</dbReference>
<proteinExistence type="predicted"/>
<protein>
    <recommendedName>
        <fullName evidence="3">Phosphoglycerate mutase family</fullName>
    </recommendedName>
</protein>
<accession>A0AAD5LBM9</accession>